<dbReference type="EMBL" id="JAUCGQ010000003">
    <property type="protein sequence ID" value="MDM7856355.1"/>
    <property type="molecule type" value="Genomic_DNA"/>
</dbReference>
<evidence type="ECO:0000313" key="3">
    <source>
        <dbReference type="Proteomes" id="UP001529338"/>
    </source>
</evidence>
<organism evidence="2 3">
    <name type="scientific">Cellulomonas alba</name>
    <dbReference type="NCBI Taxonomy" id="3053467"/>
    <lineage>
        <taxon>Bacteria</taxon>
        <taxon>Bacillati</taxon>
        <taxon>Actinomycetota</taxon>
        <taxon>Actinomycetes</taxon>
        <taxon>Micrococcales</taxon>
        <taxon>Cellulomonadaceae</taxon>
        <taxon>Cellulomonas</taxon>
    </lineage>
</organism>
<dbReference type="Proteomes" id="UP001529338">
    <property type="component" value="Unassembled WGS sequence"/>
</dbReference>
<comment type="caution">
    <text evidence="2">The sequence shown here is derived from an EMBL/GenBank/DDBJ whole genome shotgun (WGS) entry which is preliminary data.</text>
</comment>
<dbReference type="SMART" id="SM00100">
    <property type="entry name" value="cNMP"/>
    <property type="match status" value="1"/>
</dbReference>
<dbReference type="SUPFAM" id="SSF51206">
    <property type="entry name" value="cAMP-binding domain-like"/>
    <property type="match status" value="1"/>
</dbReference>
<reference evidence="2 3" key="1">
    <citation type="submission" date="2023-06" db="EMBL/GenBank/DDBJ databases">
        <title>Cellulomonas sp. MW4 Whole genome sequence.</title>
        <authorList>
            <person name="Park S."/>
        </authorList>
    </citation>
    <scope>NUCLEOTIDE SEQUENCE [LARGE SCALE GENOMIC DNA]</scope>
    <source>
        <strain evidence="2 3">MW4</strain>
    </source>
</reference>
<name>A0ABT7SJJ7_9CELL</name>
<protein>
    <submittedName>
        <fullName evidence="2">Cyclic nucleotide-binding domain-containing protein</fullName>
    </submittedName>
</protein>
<evidence type="ECO:0000313" key="2">
    <source>
        <dbReference type="EMBL" id="MDM7856355.1"/>
    </source>
</evidence>
<dbReference type="Gene3D" id="2.60.120.10">
    <property type="entry name" value="Jelly Rolls"/>
    <property type="match status" value="1"/>
</dbReference>
<proteinExistence type="predicted"/>
<accession>A0ABT7SJJ7</accession>
<keyword evidence="3" id="KW-1185">Reference proteome</keyword>
<dbReference type="InterPro" id="IPR018490">
    <property type="entry name" value="cNMP-bd_dom_sf"/>
</dbReference>
<dbReference type="Pfam" id="PF00027">
    <property type="entry name" value="cNMP_binding"/>
    <property type="match status" value="1"/>
</dbReference>
<evidence type="ECO:0000259" key="1">
    <source>
        <dbReference type="PROSITE" id="PS50042"/>
    </source>
</evidence>
<dbReference type="RefSeq" id="WP_289456516.1">
    <property type="nucleotide sequence ID" value="NZ_JAUCGQ010000003.1"/>
</dbReference>
<feature type="domain" description="Cyclic nucleotide-binding" evidence="1">
    <location>
        <begin position="244"/>
        <end position="311"/>
    </location>
</feature>
<dbReference type="CDD" id="cd00038">
    <property type="entry name" value="CAP_ED"/>
    <property type="match status" value="1"/>
</dbReference>
<sequence>MRIEATAVTISWIPSESVGGPLKAGFDLRLSHYDSPPPDHLDGVGQVRELRDADAFRFANVLAVWADVEDGQVRAHGVTPDTGLAMGATTVRVAGVGATFQAASLPVLRREPEALADGGVRYVQTVGGRTGVPLPRPVPHAPFVRWQAPTVWTTVAVDVHPDGSTGVELLGASPFPRHWLYAPSGDLVAKSVVTDQATWMNHAFGPRTPWHDEDRAAHVHPVESALEHELSVTIMRGGTAPTVRRLAEGDTLTRQGEPGDALFLVLDGVLRVDVDGRAVAEVGPGAVLGERALLEGGTRSSTLVATTPVRVAEAAADAIDLDRLRELAEGHHREEIA</sequence>
<dbReference type="InterPro" id="IPR014710">
    <property type="entry name" value="RmlC-like_jellyroll"/>
</dbReference>
<dbReference type="PROSITE" id="PS50042">
    <property type="entry name" value="CNMP_BINDING_3"/>
    <property type="match status" value="1"/>
</dbReference>
<dbReference type="InterPro" id="IPR000595">
    <property type="entry name" value="cNMP-bd_dom"/>
</dbReference>
<gene>
    <name evidence="2" type="ORF">QRT04_15565</name>
</gene>